<reference evidence="1 2" key="1">
    <citation type="submission" date="2019-02" db="EMBL/GenBank/DDBJ databases">
        <title>Pseudomonas spp from wheat grain.</title>
        <authorList>
            <person name="Cho G.-S."/>
            <person name="Franz C.M.A.P."/>
        </authorList>
    </citation>
    <scope>NUCLEOTIDE SEQUENCE [LARGE SCALE GENOMIC DNA]</scope>
    <source>
        <strain evidence="1 2">133NRW</strain>
    </source>
</reference>
<dbReference type="Proteomes" id="UP000293369">
    <property type="component" value="Unassembled WGS sequence"/>
</dbReference>
<evidence type="ECO:0000313" key="2">
    <source>
        <dbReference type="Proteomes" id="UP000293369"/>
    </source>
</evidence>
<dbReference type="RefSeq" id="WP_065897684.1">
    <property type="nucleotide sequence ID" value="NZ_CAXAOR010000018.1"/>
</dbReference>
<accession>A0A4Q7D845</accession>
<name>A0A4Q7D845_9PSED</name>
<dbReference type="EMBL" id="SGFE01000008">
    <property type="protein sequence ID" value="RZI32749.1"/>
    <property type="molecule type" value="Genomic_DNA"/>
</dbReference>
<evidence type="ECO:0000313" key="1">
    <source>
        <dbReference type="EMBL" id="RZI32749.1"/>
    </source>
</evidence>
<comment type="caution">
    <text evidence="1">The sequence shown here is derived from an EMBL/GenBank/DDBJ whole genome shotgun (WGS) entry which is preliminary data.</text>
</comment>
<sequence>MKKMTTAEKKAITQDWKEVMGTYEIYKPLHLLKRNGPLLTGIYLKPVYGEEHYVPVFHTHSLMTSFPVVSLVAPTSLLNSKGVEESISPLRHSNKFEALVECFRSQCPTAFLDTIACTTLDSIYQTTVAGRDNFPVQAMTDNILLLAWCEKSAMAHERIEHYKSILQGWPEGVTQRVGGAAGWEREVKTLMAPENLENSVAQELKKFKLSHFPDHSLVCD</sequence>
<dbReference type="AlphaFoldDB" id="A0A4Q7D845"/>
<organism evidence="1 2">
    <name type="scientific">Pseudomonas orientalis</name>
    <dbReference type="NCBI Taxonomy" id="76758"/>
    <lineage>
        <taxon>Bacteria</taxon>
        <taxon>Pseudomonadati</taxon>
        <taxon>Pseudomonadota</taxon>
        <taxon>Gammaproteobacteria</taxon>
        <taxon>Pseudomonadales</taxon>
        <taxon>Pseudomonadaceae</taxon>
        <taxon>Pseudomonas</taxon>
    </lineage>
</organism>
<proteinExistence type="predicted"/>
<gene>
    <name evidence="1" type="ORF">EUX57_05720</name>
</gene>
<protein>
    <submittedName>
        <fullName evidence="1">Uncharacterized protein</fullName>
    </submittedName>
</protein>